<evidence type="ECO:0000313" key="5">
    <source>
        <dbReference type="Proteomes" id="UP000544107"/>
    </source>
</evidence>
<dbReference type="Proteomes" id="UP000185598">
    <property type="component" value="Unassembled WGS sequence"/>
</dbReference>
<dbReference type="SUPFAM" id="SSF53795">
    <property type="entry name" value="PEP carboxykinase-like"/>
    <property type="match status" value="1"/>
</dbReference>
<sequence>MTNPGQARETLIHATAIVLGRHGYLIIGPSGSGKSRLARHLLDSAAETGLFAALVADDQVSIEVKGGRLLASRPRTIAGLMEIRFSGLVKVASLETAVMDAVITPVRAQDEPERLPPSDESRRFPGDITLPVIRLHQDHLLSVASLERLHFARIPC</sequence>
<protein>
    <submittedName>
        <fullName evidence="2">Serine kinase of HPr protein (Carbohydrate metabolism regulator)</fullName>
    </submittedName>
</protein>
<evidence type="ECO:0000259" key="1">
    <source>
        <dbReference type="Pfam" id="PF07475"/>
    </source>
</evidence>
<dbReference type="OrthoDB" id="8326226at2"/>
<dbReference type="EMBL" id="JACIED010000004">
    <property type="protein sequence ID" value="MBB4008955.1"/>
    <property type="molecule type" value="Genomic_DNA"/>
</dbReference>
<dbReference type="CDD" id="cd01918">
    <property type="entry name" value="HprK_C"/>
    <property type="match status" value="1"/>
</dbReference>
<keyword evidence="2" id="KW-0808">Transferase</keyword>
<dbReference type="RefSeq" id="WP_075616034.1">
    <property type="nucleotide sequence ID" value="NZ_JACIED010000004.1"/>
</dbReference>
<dbReference type="AlphaFoldDB" id="A0A1Q9A2I6"/>
<evidence type="ECO:0000313" key="2">
    <source>
        <dbReference type="EMBL" id="MBB4008955.1"/>
    </source>
</evidence>
<dbReference type="GO" id="GO:0000155">
    <property type="term" value="F:phosphorelay sensor kinase activity"/>
    <property type="evidence" value="ECO:0007669"/>
    <property type="project" value="InterPro"/>
</dbReference>
<proteinExistence type="predicted"/>
<evidence type="ECO:0000313" key="3">
    <source>
        <dbReference type="EMBL" id="OLP48723.1"/>
    </source>
</evidence>
<dbReference type="GO" id="GO:0006109">
    <property type="term" value="P:regulation of carbohydrate metabolic process"/>
    <property type="evidence" value="ECO:0007669"/>
    <property type="project" value="InterPro"/>
</dbReference>
<dbReference type="InterPro" id="IPR011104">
    <property type="entry name" value="Hpr_kin/Pase_C"/>
</dbReference>
<dbReference type="GO" id="GO:0005524">
    <property type="term" value="F:ATP binding"/>
    <property type="evidence" value="ECO:0007669"/>
    <property type="project" value="InterPro"/>
</dbReference>
<dbReference type="STRING" id="887144.BJF91_01960"/>
<organism evidence="3 4">
    <name type="scientific">Allorhizobium taibaishanense</name>
    <dbReference type="NCBI Taxonomy" id="887144"/>
    <lineage>
        <taxon>Bacteria</taxon>
        <taxon>Pseudomonadati</taxon>
        <taxon>Pseudomonadota</taxon>
        <taxon>Alphaproteobacteria</taxon>
        <taxon>Hyphomicrobiales</taxon>
        <taxon>Rhizobiaceae</taxon>
        <taxon>Rhizobium/Agrobacterium group</taxon>
        <taxon>Allorhizobium</taxon>
    </lineage>
</organism>
<reference evidence="2 5" key="2">
    <citation type="submission" date="2020-08" db="EMBL/GenBank/DDBJ databases">
        <title>Genomic Encyclopedia of Type Strains, Phase IV (KMG-IV): sequencing the most valuable type-strain genomes for metagenomic binning, comparative biology and taxonomic classification.</title>
        <authorList>
            <person name="Goeker M."/>
        </authorList>
    </citation>
    <scope>NUCLEOTIDE SEQUENCE [LARGE SCALE GENOMIC DNA]</scope>
    <source>
        <strain evidence="2 5">DSM 100021</strain>
    </source>
</reference>
<evidence type="ECO:0000313" key="4">
    <source>
        <dbReference type="Proteomes" id="UP000185598"/>
    </source>
</evidence>
<dbReference type="Proteomes" id="UP000544107">
    <property type="component" value="Unassembled WGS sequence"/>
</dbReference>
<keyword evidence="4" id="KW-1185">Reference proteome</keyword>
<comment type="caution">
    <text evidence="3">The sequence shown here is derived from an EMBL/GenBank/DDBJ whole genome shotgun (WGS) entry which is preliminary data.</text>
</comment>
<reference evidence="3 4" key="1">
    <citation type="submission" date="2016-09" db="EMBL/GenBank/DDBJ databases">
        <title>Rhizobium oryziradicis sp. nov., isolated from the root of rice.</title>
        <authorList>
            <person name="Zhao J."/>
            <person name="Zhang X."/>
        </authorList>
    </citation>
    <scope>NUCLEOTIDE SEQUENCE [LARGE SCALE GENOMIC DNA]</scope>
    <source>
        <strain evidence="3 4">14971</strain>
    </source>
</reference>
<keyword evidence="2" id="KW-0418">Kinase</keyword>
<dbReference type="EMBL" id="MKIN01000023">
    <property type="protein sequence ID" value="OLP48723.1"/>
    <property type="molecule type" value="Genomic_DNA"/>
</dbReference>
<gene>
    <name evidence="3" type="ORF">BJF91_01960</name>
    <name evidence="2" type="ORF">GGQ71_003237</name>
</gene>
<dbReference type="Pfam" id="PF07475">
    <property type="entry name" value="Hpr_kinase_C"/>
    <property type="match status" value="1"/>
</dbReference>
<dbReference type="Gene3D" id="3.40.50.300">
    <property type="entry name" value="P-loop containing nucleotide triphosphate hydrolases"/>
    <property type="match status" value="1"/>
</dbReference>
<name>A0A1Q9A2I6_9HYPH</name>
<accession>A0A1Q9A2I6</accession>
<dbReference type="InterPro" id="IPR027417">
    <property type="entry name" value="P-loop_NTPase"/>
</dbReference>
<feature type="domain" description="HPr kinase/phosphorylase C-terminal" evidence="1">
    <location>
        <begin position="7"/>
        <end position="94"/>
    </location>
</feature>